<dbReference type="PANTHER" id="PTHR11056:SF0">
    <property type="entry name" value="HOMOGENTISATE 1,2-DIOXYGENASE"/>
    <property type="match status" value="1"/>
</dbReference>
<evidence type="ECO:0000256" key="5">
    <source>
        <dbReference type="ARBA" id="ARBA00022964"/>
    </source>
</evidence>
<evidence type="ECO:0000256" key="11">
    <source>
        <dbReference type="PIRSR" id="PIRSR605708-1"/>
    </source>
</evidence>
<keyword evidence="6 9" id="KW-0560">Oxidoreductase</keyword>
<organism evidence="16 17">
    <name type="scientific">Streptomyces telluris</name>
    <dbReference type="NCBI Taxonomy" id="2720021"/>
    <lineage>
        <taxon>Bacteria</taxon>
        <taxon>Bacillati</taxon>
        <taxon>Actinomycetota</taxon>
        <taxon>Actinomycetes</taxon>
        <taxon>Kitasatosporales</taxon>
        <taxon>Streptomycetaceae</taxon>
        <taxon>Streptomyces</taxon>
    </lineage>
</organism>
<comment type="similarity">
    <text evidence="2 9">Belongs to the homogentisate dioxygenase family.</text>
</comment>
<evidence type="ECO:0000256" key="1">
    <source>
        <dbReference type="ARBA" id="ARBA00001962"/>
    </source>
</evidence>
<dbReference type="Proteomes" id="UP001142374">
    <property type="component" value="Unassembled WGS sequence"/>
</dbReference>
<feature type="active site" description="Proton acceptor" evidence="9 11">
    <location>
        <position position="302"/>
    </location>
</feature>
<dbReference type="InterPro" id="IPR046451">
    <property type="entry name" value="HgmA_C"/>
</dbReference>
<keyword evidence="3 9" id="KW-0479">Metal-binding</keyword>
<feature type="binding site" evidence="9 12">
    <location>
        <position position="384"/>
    </location>
    <ligand>
        <name>homogentisate</name>
        <dbReference type="ChEBI" id="CHEBI:16169"/>
    </ligand>
</feature>
<comment type="catalytic activity">
    <reaction evidence="9">
        <text>homogentisate + O2 = 4-maleylacetoacetate + H(+)</text>
        <dbReference type="Rhea" id="RHEA:15449"/>
        <dbReference type="ChEBI" id="CHEBI:15378"/>
        <dbReference type="ChEBI" id="CHEBI:15379"/>
        <dbReference type="ChEBI" id="CHEBI:16169"/>
        <dbReference type="ChEBI" id="CHEBI:17105"/>
        <dbReference type="EC" id="1.13.11.5"/>
    </reaction>
</comment>
<feature type="binding site" evidence="12">
    <location>
        <position position="384"/>
    </location>
    <ligand>
        <name>Fe cation</name>
        <dbReference type="ChEBI" id="CHEBI:24875"/>
    </ligand>
</feature>
<feature type="binding site" evidence="12">
    <location>
        <position position="360"/>
    </location>
    <ligand>
        <name>homogentisate</name>
        <dbReference type="ChEBI" id="CHEBI:16169"/>
    </ligand>
</feature>
<reference evidence="16" key="1">
    <citation type="submission" date="2022-06" db="EMBL/GenBank/DDBJ databases">
        <title>WGS of actinobacteria.</title>
        <authorList>
            <person name="Thawai C."/>
        </authorList>
    </citation>
    <scope>NUCLEOTIDE SEQUENCE</scope>
    <source>
        <strain evidence="16">AA8</strain>
    </source>
</reference>
<keyword evidence="7 9" id="KW-0408">Iron</keyword>
<dbReference type="RefSeq" id="WP_168092351.1">
    <property type="nucleotide sequence ID" value="NZ_JAATER010000068.1"/>
</dbReference>
<comment type="caution">
    <text evidence="9">Lacks conserved residue(s) required for the propagation of feature annotation.</text>
</comment>
<dbReference type="Pfam" id="PF20510">
    <property type="entry name" value="HgmA_N"/>
    <property type="match status" value="1"/>
</dbReference>
<dbReference type="FunFam" id="2.60.120.10:FF:000036">
    <property type="entry name" value="Homogentisate 1,2-dioxygenase"/>
    <property type="match status" value="1"/>
</dbReference>
<evidence type="ECO:0000256" key="6">
    <source>
        <dbReference type="ARBA" id="ARBA00023002"/>
    </source>
</evidence>
<feature type="binding site" evidence="12">
    <location>
        <position position="345"/>
    </location>
    <ligand>
        <name>Fe cation</name>
        <dbReference type="ChEBI" id="CHEBI:24875"/>
    </ligand>
</feature>
<dbReference type="AlphaFoldDB" id="A0A9X2RQI7"/>
<dbReference type="GO" id="GO:0005506">
    <property type="term" value="F:iron ion binding"/>
    <property type="evidence" value="ECO:0007669"/>
    <property type="project" value="UniProtKB-UniRule"/>
</dbReference>
<comment type="pathway">
    <text evidence="9">Amino-acid degradation; L-phenylalanine degradation; acetoacetate and fumarate from L-phenylalanine: step 4/6.</text>
</comment>
<feature type="binding site" evidence="12">
    <location>
        <position position="351"/>
    </location>
    <ligand>
        <name>Fe cation</name>
        <dbReference type="ChEBI" id="CHEBI:24875"/>
    </ligand>
</feature>
<comment type="subunit">
    <text evidence="9">Hexamer; dimer of trimers.</text>
</comment>
<sequence>MSGTGNEQARKAAEGLAYSAGFGNEHSSEAVPGALPEGRNSPQRAPLGLYAEQLSGTAFTEPRHSNRRSWLYRIRPSAAHPPFARTGNGRLASAPFADAVPDPNRLRWDPLPEPAAGTDFLAGLWTLGGNGDVTQRAGMAVHLYAANASMTDRVFSDSDGELLIVPERGGLLLRTEFGLLRAEPGHVALIPRGVRFRVELLDATARGYVCENYGQPFTLPDLGPIGANGLANARDFLAPVAAYEDSDDTAGPVEVVNKFCGNLWTATYDHSPLDVVAWHGNLVPYVYDLRRFNVIGSVSYDHPDPSIFTVLTSPSDTPGLAGVDFVVFAPRWLVGEDTFRPPYFHRNVMSEYMGLIEGAYDAKAAGKGGFVPGGGSLHNMMSAHGPDRDTFDKASAAELKPQKVDDGLAFMFETRWPVTATEQARTAGHLQTRYDDVWQGLERHFRQPRP</sequence>
<evidence type="ECO:0000256" key="9">
    <source>
        <dbReference type="HAMAP-Rule" id="MF_00334"/>
    </source>
</evidence>
<evidence type="ECO:0000256" key="7">
    <source>
        <dbReference type="ARBA" id="ARBA00023004"/>
    </source>
</evidence>
<dbReference type="EC" id="1.13.11.5" evidence="9 10"/>
<evidence type="ECO:0000256" key="10">
    <source>
        <dbReference type="NCBIfam" id="TIGR01015"/>
    </source>
</evidence>
<evidence type="ECO:0000313" key="17">
    <source>
        <dbReference type="Proteomes" id="UP001142374"/>
    </source>
</evidence>
<dbReference type="HAMAP" id="MF_00334">
    <property type="entry name" value="Homogentis_dioxygen"/>
    <property type="match status" value="1"/>
</dbReference>
<dbReference type="SUPFAM" id="SSF51182">
    <property type="entry name" value="RmlC-like cupins"/>
    <property type="match status" value="1"/>
</dbReference>
<dbReference type="Gene3D" id="2.60.120.10">
    <property type="entry name" value="Jelly Rolls"/>
    <property type="match status" value="1"/>
</dbReference>
<evidence type="ECO:0000256" key="8">
    <source>
        <dbReference type="ARBA" id="ARBA00023232"/>
    </source>
</evidence>
<accession>A0A9X2RQI7</accession>
<feature type="region of interest" description="Disordered" evidence="13">
    <location>
        <begin position="1"/>
        <end position="44"/>
    </location>
</feature>
<keyword evidence="17" id="KW-1185">Reference proteome</keyword>
<dbReference type="GO" id="GO:0005737">
    <property type="term" value="C:cytoplasm"/>
    <property type="evidence" value="ECO:0007669"/>
    <property type="project" value="TreeGrafter"/>
</dbReference>
<dbReference type="NCBIfam" id="TIGR01015">
    <property type="entry name" value="hmgA"/>
    <property type="match status" value="1"/>
</dbReference>
<dbReference type="InterPro" id="IPR014710">
    <property type="entry name" value="RmlC-like_jellyroll"/>
</dbReference>
<dbReference type="GO" id="GO:0004411">
    <property type="term" value="F:homogentisate 1,2-dioxygenase activity"/>
    <property type="evidence" value="ECO:0007669"/>
    <property type="project" value="UniProtKB-UniRule"/>
</dbReference>
<dbReference type="PANTHER" id="PTHR11056">
    <property type="entry name" value="HOMOGENTISATE 1,2-DIOXYGENASE"/>
    <property type="match status" value="1"/>
</dbReference>
<evidence type="ECO:0000256" key="13">
    <source>
        <dbReference type="SAM" id="MobiDB-lite"/>
    </source>
</evidence>
<evidence type="ECO:0000259" key="14">
    <source>
        <dbReference type="Pfam" id="PF04209"/>
    </source>
</evidence>
<dbReference type="Pfam" id="PF04209">
    <property type="entry name" value="HgmA_C"/>
    <property type="match status" value="1"/>
</dbReference>
<dbReference type="CDD" id="cd07000">
    <property type="entry name" value="cupin_HGO_N"/>
    <property type="match status" value="1"/>
</dbReference>
<evidence type="ECO:0000259" key="15">
    <source>
        <dbReference type="Pfam" id="PF20510"/>
    </source>
</evidence>
<feature type="domain" description="Homogentisate 1,2-dioxygenase N-terminal" evidence="15">
    <location>
        <begin position="18"/>
        <end position="289"/>
    </location>
</feature>
<name>A0A9X2RQI7_9ACTN</name>
<keyword evidence="8 9" id="KW-0585">Phenylalanine catabolism</keyword>
<evidence type="ECO:0000256" key="12">
    <source>
        <dbReference type="PIRSR" id="PIRSR605708-2"/>
    </source>
</evidence>
<evidence type="ECO:0000256" key="3">
    <source>
        <dbReference type="ARBA" id="ARBA00022723"/>
    </source>
</evidence>
<evidence type="ECO:0000313" key="16">
    <source>
        <dbReference type="EMBL" id="MCQ8772516.1"/>
    </source>
</evidence>
<protein>
    <recommendedName>
        <fullName evidence="9 10">Homogentisate 1,2-dioxygenase</fullName>
        <shortName evidence="9">HGDO</shortName>
        <ecNumber evidence="9 10">1.13.11.5</ecNumber>
    </recommendedName>
    <alternativeName>
        <fullName evidence="9">Homogentisate oxygenase</fullName>
    </alternativeName>
    <alternativeName>
        <fullName evidence="9">Homogentisic acid oxidase</fullName>
    </alternativeName>
    <alternativeName>
        <fullName evidence="9">Homogentisicase</fullName>
    </alternativeName>
</protein>
<dbReference type="InterPro" id="IPR022950">
    <property type="entry name" value="Homogentis_dOase_bac"/>
</dbReference>
<dbReference type="InterPro" id="IPR011051">
    <property type="entry name" value="RmlC_Cupin_sf"/>
</dbReference>
<comment type="function">
    <text evidence="9">Involved in the catabolism of homogentisate (2,5-dihydroxyphenylacetate or 2,5-OH-PhAc), a central intermediate in the degradation of phenylalanine and tyrosine. Catalyzes the oxidative ring cleavage of the aromatic ring of homogentisate to yield maleylacetoacetate.</text>
</comment>
<dbReference type="GO" id="GO:0006572">
    <property type="term" value="P:L-tyrosine catabolic process"/>
    <property type="evidence" value="ECO:0007669"/>
    <property type="project" value="UniProtKB-UniRule"/>
</dbReference>
<evidence type="ECO:0000256" key="2">
    <source>
        <dbReference type="ARBA" id="ARBA00007757"/>
    </source>
</evidence>
<keyword evidence="4 9" id="KW-0828">Tyrosine catabolism</keyword>
<comment type="cofactor">
    <cofactor evidence="1 9 12">
        <name>Fe cation</name>
        <dbReference type="ChEBI" id="CHEBI:24875"/>
    </cofactor>
</comment>
<keyword evidence="5 9" id="KW-0223">Dioxygenase</keyword>
<dbReference type="InterPro" id="IPR046452">
    <property type="entry name" value="HgmA_N"/>
</dbReference>
<dbReference type="GO" id="GO:0006559">
    <property type="term" value="P:L-phenylalanine catabolic process"/>
    <property type="evidence" value="ECO:0007669"/>
    <property type="project" value="UniProtKB-UniRule"/>
</dbReference>
<dbReference type="InterPro" id="IPR005708">
    <property type="entry name" value="Homogentis_dOase"/>
</dbReference>
<comment type="caution">
    <text evidence="16">The sequence shown here is derived from an EMBL/GenBank/DDBJ whole genome shotgun (WGS) entry which is preliminary data.</text>
</comment>
<gene>
    <name evidence="9 16" type="primary">hmgA</name>
    <name evidence="16" type="ORF">NQU55_22490</name>
</gene>
<evidence type="ECO:0000256" key="4">
    <source>
        <dbReference type="ARBA" id="ARBA00022878"/>
    </source>
</evidence>
<proteinExistence type="inferred from homology"/>
<dbReference type="EMBL" id="JANIID010000022">
    <property type="protein sequence ID" value="MCQ8772516.1"/>
    <property type="molecule type" value="Genomic_DNA"/>
</dbReference>
<feature type="domain" description="Homogentisate 1,2-dioxygenase C-terminal" evidence="14">
    <location>
        <begin position="290"/>
        <end position="445"/>
    </location>
</feature>